<protein>
    <submittedName>
        <fullName evidence="4">Cassette chromosome recombinase C</fullName>
    </submittedName>
</protein>
<feature type="domain" description="Resolvase/invertase-type recombinase catalytic" evidence="2">
    <location>
        <begin position="4"/>
        <end position="153"/>
    </location>
</feature>
<dbReference type="GO" id="GO:0003677">
    <property type="term" value="F:DNA binding"/>
    <property type="evidence" value="ECO:0007669"/>
    <property type="project" value="InterPro"/>
</dbReference>
<dbReference type="RefSeq" id="WP_011302048.1">
    <property type="nucleotide sequence ID" value="NC_007350.1"/>
</dbReference>
<dbReference type="eggNOG" id="COG1961">
    <property type="taxonomic scope" value="Bacteria"/>
</dbReference>
<dbReference type="NCBIfam" id="NF047347">
    <property type="entry name" value="SCCmet_CcrC"/>
    <property type="match status" value="1"/>
</dbReference>
<evidence type="ECO:0000256" key="1">
    <source>
        <dbReference type="SAM" id="Coils"/>
    </source>
</evidence>
<dbReference type="SMART" id="SM00857">
    <property type="entry name" value="Resolvase"/>
    <property type="match status" value="1"/>
</dbReference>
<feature type="coiled-coil region" evidence="1">
    <location>
        <begin position="400"/>
        <end position="455"/>
    </location>
</feature>
<dbReference type="Pfam" id="PF00239">
    <property type="entry name" value="Resolvase"/>
    <property type="match status" value="1"/>
</dbReference>
<evidence type="ECO:0000313" key="4">
    <source>
        <dbReference type="EMBL" id="BAE17191.1"/>
    </source>
</evidence>
<dbReference type="Pfam" id="PF07508">
    <property type="entry name" value="Recombinase"/>
    <property type="match status" value="1"/>
</dbReference>
<dbReference type="PATRIC" id="fig|342451.11.peg.47"/>
<accession>Q4A135</accession>
<dbReference type="EMBL" id="AP008934">
    <property type="protein sequence ID" value="BAE17191.1"/>
    <property type="molecule type" value="Genomic_DNA"/>
</dbReference>
<keyword evidence="1" id="KW-0175">Coiled coil</keyword>
<feature type="domain" description="Recombinase" evidence="3">
    <location>
        <begin position="162"/>
        <end position="289"/>
    </location>
</feature>
<organism evidence="4 5">
    <name type="scientific">Staphylococcus saprophyticus subsp. saprophyticus (strain ATCC 15305 / DSM 20229 / NCIMB 8711 / NCTC 7292 / S-41)</name>
    <dbReference type="NCBI Taxonomy" id="342451"/>
    <lineage>
        <taxon>Bacteria</taxon>
        <taxon>Bacillati</taxon>
        <taxon>Bacillota</taxon>
        <taxon>Bacilli</taxon>
        <taxon>Bacillales</taxon>
        <taxon>Staphylococcaceae</taxon>
        <taxon>Staphylococcus</taxon>
    </lineage>
</organism>
<dbReference type="PANTHER" id="PTHR30461:SF23">
    <property type="entry name" value="DNA RECOMBINASE-RELATED"/>
    <property type="match status" value="1"/>
</dbReference>
<keyword evidence="5" id="KW-1185">Reference proteome</keyword>
<sequence length="560" mass="64389">MSGKIALYSRVSTSEQSEHGYSVKEQEQVLIKEVVKNFPGYDYETYIDSGISGKNIEGRPAMKRLLQDVKDNKIEMVLSWKLNRISRSMRDVFNIIHEFKEHGVGYKSISENIDTSNASGEVLVTMFGLIGSIERSTLISNVKMSMNAKARSGEAITGRLQGYRLSLNPLTQKNDLVIDENEANIVREIFDLYLNHNKGLKAITTVLNQKGYRTINQKPFSVYGVKYILNNPVYKGYVRFNNHQNWAVQRRSGKSDKNDVILVKGKHEAIISEEVFDQVHEKLASKSFKPGRPIGGDFYLRSLIKCPECGNNMVCRRTYYKTKKSKERTIKRYYICSLFNRSGSSACHSNAINAEVVERVINVHLNRILSQPDIIKQIASNVIEELKQKHSNQTEIKYDIDSLEKQKAKLKTQQERLLELFLDDQMDSEMLKAKQSQMNGQLKMLDKQIKEAQQATESQDEVPNFDKLKSRLTMMISRFSVYLREATPEAKNQLMKMLIDSIEITTDKKVKLVRYKIDESLIPQSLKKDWGSFFMPKIHFIIYGTQKYSIDKITTFATLS</sequence>
<dbReference type="InterPro" id="IPR006119">
    <property type="entry name" value="Resolv_N"/>
</dbReference>
<gene>
    <name evidence="4" type="ordered locus">SSP0046</name>
</gene>
<dbReference type="CDD" id="cd00338">
    <property type="entry name" value="Ser_Recombinase"/>
    <property type="match status" value="1"/>
</dbReference>
<dbReference type="GO" id="GO:0000150">
    <property type="term" value="F:DNA strand exchange activity"/>
    <property type="evidence" value="ECO:0007669"/>
    <property type="project" value="InterPro"/>
</dbReference>
<dbReference type="Gene3D" id="3.40.50.1390">
    <property type="entry name" value="Resolvase, N-terminal catalytic domain"/>
    <property type="match status" value="1"/>
</dbReference>
<dbReference type="InterPro" id="IPR011109">
    <property type="entry name" value="DNA_bind_recombinase_dom"/>
</dbReference>
<reference evidence="4 5" key="1">
    <citation type="journal article" date="2005" name="Proc. Natl. Acad. Sci. U.S.A.">
        <title>Whole genome sequence of Staphylococcus saprophyticus reveals the pathogenesis of uncomplicated urinary tract infection.</title>
        <authorList>
            <person name="Kuroda M."/>
            <person name="Yamashita A."/>
            <person name="Hirakawa H."/>
            <person name="Kumano M."/>
            <person name="Morikawa K."/>
            <person name="Higashide M."/>
            <person name="Maruyama A."/>
            <person name="Inose Y."/>
            <person name="Matoba K."/>
            <person name="Toh H."/>
            <person name="Kuhara S."/>
            <person name="Hattori M."/>
            <person name="Ohta T."/>
        </authorList>
    </citation>
    <scope>NUCLEOTIDE SEQUENCE [LARGE SCALE GENOMIC DNA]</scope>
    <source>
        <strain evidence="5">ATCC 15305 / DSM 20229 / NCIMB 8711 / NCTC 7292 / S-41</strain>
    </source>
</reference>
<dbReference type="AlphaFoldDB" id="Q4A135"/>
<dbReference type="PROSITE" id="PS51737">
    <property type="entry name" value="RECOMBINASE_DNA_BIND"/>
    <property type="match status" value="1"/>
</dbReference>
<dbReference type="PANTHER" id="PTHR30461">
    <property type="entry name" value="DNA-INVERTASE FROM LAMBDOID PROPHAGE"/>
    <property type="match status" value="1"/>
</dbReference>
<dbReference type="PROSITE" id="PS51736">
    <property type="entry name" value="RECOMBINASES_3"/>
    <property type="match status" value="1"/>
</dbReference>
<dbReference type="InterPro" id="IPR025827">
    <property type="entry name" value="Zn_ribbon_recom_dom"/>
</dbReference>
<dbReference type="Proteomes" id="UP000006371">
    <property type="component" value="Chromosome"/>
</dbReference>
<dbReference type="HOGENOM" id="CLU_010686_18_3_9"/>
<dbReference type="OrthoDB" id="9811097at2"/>
<dbReference type="SUPFAM" id="SSF53041">
    <property type="entry name" value="Resolvase-like"/>
    <property type="match status" value="1"/>
</dbReference>
<evidence type="ECO:0000259" key="3">
    <source>
        <dbReference type="PROSITE" id="PS51737"/>
    </source>
</evidence>
<dbReference type="Gene3D" id="3.90.1750.20">
    <property type="entry name" value="Putative Large Serine Recombinase, Chain B, Domain 2"/>
    <property type="match status" value="1"/>
</dbReference>
<name>Q4A135_STAS1</name>
<dbReference type="GeneID" id="3616749"/>
<proteinExistence type="predicted"/>
<dbReference type="InterPro" id="IPR050639">
    <property type="entry name" value="SSR_resolvase"/>
</dbReference>
<dbReference type="Pfam" id="PF13408">
    <property type="entry name" value="Zn_ribbon_recom"/>
    <property type="match status" value="1"/>
</dbReference>
<dbReference type="InterPro" id="IPR038109">
    <property type="entry name" value="DNA_bind_recomb_sf"/>
</dbReference>
<dbReference type="InterPro" id="IPR036162">
    <property type="entry name" value="Resolvase-like_N_sf"/>
</dbReference>
<evidence type="ECO:0000313" key="5">
    <source>
        <dbReference type="Proteomes" id="UP000006371"/>
    </source>
</evidence>
<dbReference type="KEGG" id="ssp:SSP0046"/>
<evidence type="ECO:0000259" key="2">
    <source>
        <dbReference type="PROSITE" id="PS51736"/>
    </source>
</evidence>